<comment type="caution">
    <text evidence="1">The sequence shown here is derived from an EMBL/GenBank/DDBJ whole genome shotgun (WGS) entry which is preliminary data.</text>
</comment>
<evidence type="ECO:0000313" key="1">
    <source>
        <dbReference type="EMBL" id="MBE1552980.1"/>
    </source>
</evidence>
<dbReference type="Gene3D" id="3.30.428.10">
    <property type="entry name" value="HIT-like"/>
    <property type="match status" value="1"/>
</dbReference>
<sequence>MMYEKDCPYCNLLADPEQQIIFENETCAYIQKSSEQKVLDISGLIVPKRHAVNVFSLTVEEWADTQKLLLKAKVYLEKRYGHDDYSVGWKRVGNRFHTPIYMSFHVLRMSRMWEKESVIGLNNKLIGAILDCPQNCNPRQYETPIC</sequence>
<evidence type="ECO:0000313" key="2">
    <source>
        <dbReference type="Proteomes" id="UP000658225"/>
    </source>
</evidence>
<dbReference type="EMBL" id="JADBEL010000001">
    <property type="protein sequence ID" value="MBE1552980.1"/>
    <property type="molecule type" value="Genomic_DNA"/>
</dbReference>
<gene>
    <name evidence="1" type="ORF">H4683_000049</name>
</gene>
<dbReference type="Proteomes" id="UP000658225">
    <property type="component" value="Unassembled WGS sequence"/>
</dbReference>
<dbReference type="GO" id="GO:0016787">
    <property type="term" value="F:hydrolase activity"/>
    <property type="evidence" value="ECO:0007669"/>
    <property type="project" value="UniProtKB-KW"/>
</dbReference>
<dbReference type="AlphaFoldDB" id="A0A927MEB1"/>
<accession>A0A927MEB1</accession>
<keyword evidence="2" id="KW-1185">Reference proteome</keyword>
<organism evidence="1 2">
    <name type="scientific">Sporosarcina limicola</name>
    <dbReference type="NCBI Taxonomy" id="34101"/>
    <lineage>
        <taxon>Bacteria</taxon>
        <taxon>Bacillati</taxon>
        <taxon>Bacillota</taxon>
        <taxon>Bacilli</taxon>
        <taxon>Bacillales</taxon>
        <taxon>Caryophanaceae</taxon>
        <taxon>Sporosarcina</taxon>
    </lineage>
</organism>
<dbReference type="SUPFAM" id="SSF54197">
    <property type="entry name" value="HIT-like"/>
    <property type="match status" value="1"/>
</dbReference>
<reference evidence="1" key="1">
    <citation type="submission" date="2020-10" db="EMBL/GenBank/DDBJ databases">
        <title>Genomic Encyclopedia of Type Strains, Phase IV (KMG-IV): sequencing the most valuable type-strain genomes for metagenomic binning, comparative biology and taxonomic classification.</title>
        <authorList>
            <person name="Goeker M."/>
        </authorList>
    </citation>
    <scope>NUCLEOTIDE SEQUENCE</scope>
    <source>
        <strain evidence="1">DSM 13886</strain>
    </source>
</reference>
<name>A0A927MEB1_9BACL</name>
<dbReference type="InterPro" id="IPR036265">
    <property type="entry name" value="HIT-like_sf"/>
</dbReference>
<dbReference type="RefSeq" id="WP_338062363.1">
    <property type="nucleotide sequence ID" value="NZ_JADBEL010000001.1"/>
</dbReference>
<proteinExistence type="predicted"/>
<protein>
    <submittedName>
        <fullName evidence="1">Diadenosine tetraphosphate (Ap4A) HIT family hydrolase</fullName>
    </submittedName>
</protein>
<keyword evidence="1" id="KW-0378">Hydrolase</keyword>